<dbReference type="FunFam" id="1.25.40.330:FF:000001">
    <property type="entry name" value="Adenylyl cyclase-associated protein"/>
    <property type="match status" value="1"/>
</dbReference>
<dbReference type="SUPFAM" id="SSF101278">
    <property type="entry name" value="N-terminal domain of adenylylcyclase associated protein, CAP"/>
    <property type="match status" value="1"/>
</dbReference>
<dbReference type="GO" id="GO:0008179">
    <property type="term" value="F:adenylate cyclase binding"/>
    <property type="evidence" value="ECO:0007669"/>
    <property type="project" value="TreeGrafter"/>
</dbReference>
<feature type="region of interest" description="Disordered" evidence="5">
    <location>
        <begin position="480"/>
        <end position="530"/>
    </location>
</feature>
<evidence type="ECO:0000256" key="5">
    <source>
        <dbReference type="SAM" id="MobiDB-lite"/>
    </source>
</evidence>
<dbReference type="InterPro" id="IPR006599">
    <property type="entry name" value="CARP_motif"/>
</dbReference>
<dbReference type="InterPro" id="IPR013912">
    <property type="entry name" value="Adenylate_cyclase-assoc_CAP_C"/>
</dbReference>
<dbReference type="GO" id="GO:0005737">
    <property type="term" value="C:cytoplasm"/>
    <property type="evidence" value="ECO:0007669"/>
    <property type="project" value="TreeGrafter"/>
</dbReference>
<dbReference type="InterPro" id="IPR053950">
    <property type="entry name" value="CAP_N"/>
</dbReference>
<dbReference type="FunFam" id="2.160.20.70:FF:000008">
    <property type="entry name" value="Adenylyl cyclase-associated protein"/>
    <property type="match status" value="1"/>
</dbReference>
<evidence type="ECO:0000313" key="7">
    <source>
        <dbReference type="EMBL" id="KPA43911.1"/>
    </source>
</evidence>
<dbReference type="InterPro" id="IPR016098">
    <property type="entry name" value="CAP/MinC_C"/>
</dbReference>
<dbReference type="Proteomes" id="UP000037904">
    <property type="component" value="Unassembled WGS sequence"/>
</dbReference>
<dbReference type="InterPro" id="IPR036222">
    <property type="entry name" value="CAP_N_sf"/>
</dbReference>
<feature type="compositionally biased region" description="Pro residues" evidence="5">
    <location>
        <begin position="431"/>
        <end position="444"/>
    </location>
</feature>
<comment type="function">
    <text evidence="2">The N-terminal domain binds to adenylyl cyclase, thereby enabling adenylyl cyclase to be activated by upstream regulatory signals, such as Ras. The C-terminal domain is required for normal cellular morphology and growth control.</text>
</comment>
<evidence type="ECO:0000256" key="4">
    <source>
        <dbReference type="RuleBase" id="RU000647"/>
    </source>
</evidence>
<dbReference type="Pfam" id="PF01213">
    <property type="entry name" value="CAP_N-CM"/>
    <property type="match status" value="1"/>
</dbReference>
<dbReference type="PROSITE" id="PS01088">
    <property type="entry name" value="CAP_1"/>
    <property type="match status" value="1"/>
</dbReference>
<dbReference type="InterPro" id="IPR036223">
    <property type="entry name" value="CAP_C_sf"/>
</dbReference>
<dbReference type="InterPro" id="IPR001837">
    <property type="entry name" value="Adenylate_cyclase-assoc_CAP"/>
</dbReference>
<dbReference type="OrthoDB" id="77251at2759"/>
<dbReference type="GO" id="GO:0019933">
    <property type="term" value="P:cAMP-mediated signaling"/>
    <property type="evidence" value="ECO:0007669"/>
    <property type="project" value="TreeGrafter"/>
</dbReference>
<feature type="region of interest" description="Disordered" evidence="5">
    <location>
        <begin position="403"/>
        <end position="464"/>
    </location>
</feature>
<dbReference type="Pfam" id="PF21938">
    <property type="entry name" value="CAP_N"/>
    <property type="match status" value="1"/>
</dbReference>
<dbReference type="Gene3D" id="2.160.20.70">
    <property type="match status" value="1"/>
</dbReference>
<dbReference type="GO" id="GO:0007015">
    <property type="term" value="P:actin filament organization"/>
    <property type="evidence" value="ECO:0007669"/>
    <property type="project" value="TreeGrafter"/>
</dbReference>
<dbReference type="PROSITE" id="PS51329">
    <property type="entry name" value="C_CAP_COFACTOR_C"/>
    <property type="match status" value="1"/>
</dbReference>
<feature type="compositionally biased region" description="Polar residues" evidence="5">
    <location>
        <begin position="412"/>
        <end position="423"/>
    </location>
</feature>
<protein>
    <recommendedName>
        <fullName evidence="3 4">Adenylyl cyclase-associated protein</fullName>
    </recommendedName>
</protein>
<feature type="compositionally biased region" description="Low complexity" evidence="5">
    <location>
        <begin position="198"/>
        <end position="207"/>
    </location>
</feature>
<evidence type="ECO:0000259" key="6">
    <source>
        <dbReference type="PROSITE" id="PS51329"/>
    </source>
</evidence>
<dbReference type="Pfam" id="PF08603">
    <property type="entry name" value="CAP_C"/>
    <property type="match status" value="1"/>
</dbReference>
<feature type="region of interest" description="Disordered" evidence="5">
    <location>
        <begin position="185"/>
        <end position="230"/>
    </location>
</feature>
<dbReference type="GO" id="GO:0003779">
    <property type="term" value="F:actin binding"/>
    <property type="evidence" value="ECO:0007669"/>
    <property type="project" value="InterPro"/>
</dbReference>
<dbReference type="EMBL" id="JXCE01000034">
    <property type="protein sequence ID" value="KPA43911.1"/>
    <property type="molecule type" value="Genomic_DNA"/>
</dbReference>
<accession>A0A0N1J2Y1</accession>
<dbReference type="PANTHER" id="PTHR10652">
    <property type="entry name" value="ADENYLYL CYCLASE-ASSOCIATED PROTEIN"/>
    <property type="match status" value="1"/>
</dbReference>
<comment type="similarity">
    <text evidence="1 4">Belongs to the CAP family.</text>
</comment>
<feature type="domain" description="C-CAP/cofactor C-like" evidence="6">
    <location>
        <begin position="524"/>
        <end position="659"/>
    </location>
</feature>
<feature type="compositionally biased region" description="Polar residues" evidence="5">
    <location>
        <begin position="489"/>
        <end position="504"/>
    </location>
</feature>
<evidence type="ECO:0000256" key="3">
    <source>
        <dbReference type="ARBA" id="ARBA00072052"/>
    </source>
</evidence>
<evidence type="ECO:0000256" key="1">
    <source>
        <dbReference type="ARBA" id="ARBA00007659"/>
    </source>
</evidence>
<dbReference type="SMART" id="SM00673">
    <property type="entry name" value="CARP"/>
    <property type="match status" value="2"/>
</dbReference>
<dbReference type="SUPFAM" id="SSF69340">
    <property type="entry name" value="C-terminal domain of adenylylcyclase associated protein"/>
    <property type="match status" value="1"/>
</dbReference>
<keyword evidence="8" id="KW-1185">Reference proteome</keyword>
<name>A0A0N1J2Y1_FUSLA</name>
<dbReference type="PANTHER" id="PTHR10652:SF0">
    <property type="entry name" value="ADENYLYL CYCLASE-ASSOCIATED PROTEIN"/>
    <property type="match status" value="1"/>
</dbReference>
<gene>
    <name evidence="7" type="ORF">FLAG1_03169</name>
</gene>
<comment type="caution">
    <text evidence="7">The sequence shown here is derived from an EMBL/GenBank/DDBJ whole genome shotgun (WGS) entry which is preliminary data.</text>
</comment>
<sequence length="683" mass="73874">MQYVVTAGSKGSSSTGTLPVPQFMPPKAATVGYSFSILQIPLSAVRSSYLDLEPPQPASPSALCSSSHILVFGYIQSTTSSHSSPRFAQLPTYLPRYRNSRPLPKRVVTHRPTLVYIKSRIIAGFARTFDETTQSQLLQVTAHIPTRPKQFAIGTMAVNNQMHNLTTLIKRLEAATSRLEDIASATDPPADANVLNQAIPSPLNPSSAAPPPASMPNAAKPEPEAEAEPLPESIEEFDAFLNTSVENYVKLSHQIGGLVAEQASLVKNGFQEQRKFLLISTKAKKPDLSGSGMPVFQSLIKPINEALMAVTELKDNNRPSPMITQLSTVSEGIMVLAWVTVDTRPFKHVDECLGAAQFFGNRVLKEYKEKDPKQIEWVQSFYQVFRDLADYVKQYFSTGIPWNPKGQPAQEVIQSLSSDSTPSPAAAPAGGAPPPPPPPGPPPVLDIKTQDAPAAAPSGGLGAVFSELNKGDAVTKGLRKVDKSEMTHKNPSLRSGSAVSTGQRGKSPAPGKKPKPESMRTKKPPKKELEGNKWTIENFEKEAEPIEIEASLTHSILISRCNNTTIIVRGKANQVTVENSTRLSLIVDTLVSTVDVVKAQNFALQVMGTIPTVMLDQIDSAQIYFSKESIGTKVFTSKSAGINLNVISGEDDDYKEVPLPSQICSYYDESKGDLVNEIVAHAG</sequence>
<dbReference type="InterPro" id="IPR013992">
    <property type="entry name" value="Adenylate_cyclase-assoc_CAP_N"/>
</dbReference>
<feature type="compositionally biased region" description="Basic and acidic residues" evidence="5">
    <location>
        <begin position="514"/>
        <end position="530"/>
    </location>
</feature>
<evidence type="ECO:0000313" key="8">
    <source>
        <dbReference type="Proteomes" id="UP000037904"/>
    </source>
</evidence>
<organism evidence="7 8">
    <name type="scientific">Fusarium langsethiae</name>
    <dbReference type="NCBI Taxonomy" id="179993"/>
    <lineage>
        <taxon>Eukaryota</taxon>
        <taxon>Fungi</taxon>
        <taxon>Dikarya</taxon>
        <taxon>Ascomycota</taxon>
        <taxon>Pezizomycotina</taxon>
        <taxon>Sordariomycetes</taxon>
        <taxon>Hypocreomycetidae</taxon>
        <taxon>Hypocreales</taxon>
        <taxon>Nectriaceae</taxon>
        <taxon>Fusarium</taxon>
    </lineage>
</organism>
<dbReference type="InterPro" id="IPR017901">
    <property type="entry name" value="C-CAP_CF_C-like"/>
</dbReference>
<dbReference type="InterPro" id="IPR018106">
    <property type="entry name" value="CAP_CS_N"/>
</dbReference>
<proteinExistence type="inferred from homology"/>
<dbReference type="Gene3D" id="1.25.40.330">
    <property type="entry name" value="Adenylate cyclase-associated CAP, N-terminal domain"/>
    <property type="match status" value="1"/>
</dbReference>
<evidence type="ECO:0000256" key="2">
    <source>
        <dbReference type="ARBA" id="ARBA00054756"/>
    </source>
</evidence>
<reference evidence="7 8" key="1">
    <citation type="submission" date="2015-04" db="EMBL/GenBank/DDBJ databases">
        <title>The draft genome sequence of Fusarium langsethiae, a T-2/HT-2 mycotoxin producer.</title>
        <authorList>
            <person name="Lysoe E."/>
            <person name="Divon H.H."/>
            <person name="Terzi V."/>
            <person name="Orru L."/>
            <person name="Lamontanara A."/>
            <person name="Kolseth A.-K."/>
            <person name="Frandsen R.J."/>
            <person name="Nielsen K."/>
            <person name="Thrane U."/>
        </authorList>
    </citation>
    <scope>NUCLEOTIDE SEQUENCE [LARGE SCALE GENOMIC DNA]</scope>
    <source>
        <strain evidence="7 8">Fl201059</strain>
    </source>
</reference>
<dbReference type="AlphaFoldDB" id="A0A0N1J2Y1"/>